<evidence type="ECO:0000256" key="10">
    <source>
        <dbReference type="RuleBase" id="RU361207"/>
    </source>
</evidence>
<comment type="caution">
    <text evidence="12">The sequence shown here is derived from an EMBL/GenBank/DDBJ whole genome shotgun (WGS) entry which is preliminary data.</text>
</comment>
<comment type="similarity">
    <text evidence="2 10">Belongs to the disproportionating enzyme family.</text>
</comment>
<dbReference type="EC" id="2.4.1.25" evidence="3 10"/>
<dbReference type="InterPro" id="IPR048458">
    <property type="entry name" value="MalQ_N"/>
</dbReference>
<dbReference type="EMBL" id="VDHJ01000010">
    <property type="protein sequence ID" value="TNL96600.1"/>
    <property type="molecule type" value="Genomic_DNA"/>
</dbReference>
<dbReference type="PANTHER" id="PTHR32438">
    <property type="entry name" value="4-ALPHA-GLUCANOTRANSFERASE DPE1, CHLOROPLASTIC/AMYLOPLASTIC"/>
    <property type="match status" value="1"/>
</dbReference>
<name>A0A5C4U396_9CORY</name>
<keyword evidence="13" id="KW-1185">Reference proteome</keyword>
<dbReference type="PANTHER" id="PTHR32438:SF5">
    <property type="entry name" value="4-ALPHA-GLUCANOTRANSFERASE DPE1, CHLOROPLASTIC_AMYLOPLASTIC"/>
    <property type="match status" value="1"/>
</dbReference>
<dbReference type="SUPFAM" id="SSF51445">
    <property type="entry name" value="(Trans)glycosidases"/>
    <property type="match status" value="1"/>
</dbReference>
<comment type="catalytic activity">
    <reaction evidence="1 10">
        <text>Transfers a segment of a (1-&gt;4)-alpha-D-glucan to a new position in an acceptor, which may be glucose or a (1-&gt;4)-alpha-D-glucan.</text>
        <dbReference type="EC" id="2.4.1.25"/>
    </reaction>
</comment>
<keyword evidence="7 10" id="KW-0119">Carbohydrate metabolism</keyword>
<gene>
    <name evidence="12" type="primary">malQ</name>
    <name evidence="12" type="ORF">FHE74_07845</name>
</gene>
<dbReference type="InterPro" id="IPR017853">
    <property type="entry name" value="GH"/>
</dbReference>
<dbReference type="RefSeq" id="WP_139465954.1">
    <property type="nucleotide sequence ID" value="NZ_VDHJ01000010.1"/>
</dbReference>
<keyword evidence="5 10" id="KW-0328">Glycosyltransferase</keyword>
<organism evidence="12 13">
    <name type="scientific">Corynebacterium tapiri</name>
    <dbReference type="NCBI Taxonomy" id="1448266"/>
    <lineage>
        <taxon>Bacteria</taxon>
        <taxon>Bacillati</taxon>
        <taxon>Actinomycetota</taxon>
        <taxon>Actinomycetes</taxon>
        <taxon>Mycobacteriales</taxon>
        <taxon>Corynebacteriaceae</taxon>
        <taxon>Corynebacterium</taxon>
    </lineage>
</organism>
<evidence type="ECO:0000256" key="3">
    <source>
        <dbReference type="ARBA" id="ARBA00012560"/>
    </source>
</evidence>
<proteinExistence type="inferred from homology"/>
<evidence type="ECO:0000259" key="11">
    <source>
        <dbReference type="Pfam" id="PF21226"/>
    </source>
</evidence>
<protein>
    <recommendedName>
        <fullName evidence="4 10">4-alpha-glucanotransferase</fullName>
        <ecNumber evidence="3 10">2.4.1.25</ecNumber>
    </recommendedName>
    <alternativeName>
        <fullName evidence="8 10">Amylomaltase</fullName>
    </alternativeName>
    <alternativeName>
        <fullName evidence="9 10">Disproportionating enzyme</fullName>
    </alternativeName>
</protein>
<dbReference type="Pfam" id="PF02446">
    <property type="entry name" value="Glyco_hydro_77"/>
    <property type="match status" value="1"/>
</dbReference>
<evidence type="ECO:0000256" key="6">
    <source>
        <dbReference type="ARBA" id="ARBA00022679"/>
    </source>
</evidence>
<dbReference type="NCBIfam" id="TIGR00217">
    <property type="entry name" value="malQ"/>
    <property type="match status" value="1"/>
</dbReference>
<dbReference type="Pfam" id="PF21226">
    <property type="entry name" value="MalQ_N"/>
    <property type="match status" value="1"/>
</dbReference>
<evidence type="ECO:0000256" key="1">
    <source>
        <dbReference type="ARBA" id="ARBA00000439"/>
    </source>
</evidence>
<evidence type="ECO:0000256" key="2">
    <source>
        <dbReference type="ARBA" id="ARBA00005684"/>
    </source>
</evidence>
<dbReference type="GO" id="GO:0005975">
    <property type="term" value="P:carbohydrate metabolic process"/>
    <property type="evidence" value="ECO:0007669"/>
    <property type="project" value="InterPro"/>
</dbReference>
<dbReference type="GO" id="GO:0004134">
    <property type="term" value="F:4-alpha-glucanotransferase activity"/>
    <property type="evidence" value="ECO:0007669"/>
    <property type="project" value="UniProtKB-EC"/>
</dbReference>
<evidence type="ECO:0000256" key="7">
    <source>
        <dbReference type="ARBA" id="ARBA00023277"/>
    </source>
</evidence>
<sequence>MSTSELLAQLAHSYGISTEYVSNSGSTIHVEASSLVALLRAMGVALPSEPAESDLAAALQARHEHLASRPLPPALVGVEGQEHGFVVHVHDGAEANVHIELEDGSTRPAYQDENFNPPVTVDGISWGEASFHIPGDLPRGYHRIHLESLGTHHDCALIITPHRLSTTQYHVDHPAHGVMAQLYSVRSRQSWGMGDFHDLGDLAQTLADTTGADFLLVNPLHAAEPTPPVEDSPYLPTTRRFINPIYVRIEDVAEYAHAPAQLRAEIDAAGHELAKANTTPNKIERNPIYEAKLASLNALYEQGLLAETNAELDAFIEREGEGLEAFARWCATREIETTHSHRHAATVDAQDLARFYMWLQFLCSQQLEHAQQRALDAGMSIGLITDLAVGVHPGGADAATMGQWMAPEASVGAPPDPYNQHGQDWSQPPFNPEALAEAGYQPWREILSTVLRHSGGIRVDHILGLFRLFWMPRMSSPSAGTYVRYDHEAMLGILVLEAERAGAIVIGEDMGTFEHWVQDVLANKGVMGTSVLWFESDLFNGGPRQPQHYRSLAMSSVGTHDLPPTAGYLSGEHIRLREQLGVLTDDAATEDRQDVEWQNRVLDVAREHGLFHDLPDAPHTFQGLDRAERGSVEDLLVALHRYIASTPSALTCTNLVDLVGDVRVQNQPGTNSTQYANWCIPLCTSEGTPVLIEDLPELALVERVAQASRR</sequence>
<dbReference type="Gene3D" id="3.20.20.80">
    <property type="entry name" value="Glycosidases"/>
    <property type="match status" value="1"/>
</dbReference>
<evidence type="ECO:0000256" key="5">
    <source>
        <dbReference type="ARBA" id="ARBA00022676"/>
    </source>
</evidence>
<evidence type="ECO:0000256" key="4">
    <source>
        <dbReference type="ARBA" id="ARBA00020295"/>
    </source>
</evidence>
<dbReference type="Proteomes" id="UP000312032">
    <property type="component" value="Unassembled WGS sequence"/>
</dbReference>
<dbReference type="InterPro" id="IPR003385">
    <property type="entry name" value="Glyco_hydro_77"/>
</dbReference>
<evidence type="ECO:0000313" key="13">
    <source>
        <dbReference type="Proteomes" id="UP000312032"/>
    </source>
</evidence>
<feature type="domain" description="MalQ N-terminal beta-sandwich" evidence="11">
    <location>
        <begin position="71"/>
        <end position="161"/>
    </location>
</feature>
<evidence type="ECO:0000256" key="8">
    <source>
        <dbReference type="ARBA" id="ARBA00031423"/>
    </source>
</evidence>
<accession>A0A5C4U396</accession>
<evidence type="ECO:0000256" key="9">
    <source>
        <dbReference type="ARBA" id="ARBA00031501"/>
    </source>
</evidence>
<dbReference type="OrthoDB" id="9811841at2"/>
<evidence type="ECO:0000313" key="12">
    <source>
        <dbReference type="EMBL" id="TNL96600.1"/>
    </source>
</evidence>
<keyword evidence="6 10" id="KW-0808">Transferase</keyword>
<dbReference type="AlphaFoldDB" id="A0A5C4U396"/>
<reference evidence="12 13" key="1">
    <citation type="submission" date="2019-06" db="EMBL/GenBank/DDBJ databases">
        <authorList>
            <person name="Li J."/>
        </authorList>
    </citation>
    <scope>NUCLEOTIDE SEQUENCE [LARGE SCALE GENOMIC DNA]</scope>
    <source>
        <strain evidence="12 13">LMG 28165</strain>
    </source>
</reference>